<reference evidence="8" key="1">
    <citation type="journal article" date="2019" name="Int. J. Syst. Evol. Microbiol.">
        <title>The Global Catalogue of Microorganisms (GCM) 10K type strain sequencing project: providing services to taxonomists for standard genome sequencing and annotation.</title>
        <authorList>
            <consortium name="The Broad Institute Genomics Platform"/>
            <consortium name="The Broad Institute Genome Sequencing Center for Infectious Disease"/>
            <person name="Wu L."/>
            <person name="Ma J."/>
        </authorList>
    </citation>
    <scope>NUCLEOTIDE SEQUENCE [LARGE SCALE GENOMIC DNA]</scope>
    <source>
        <strain evidence="8">CCUG 57263</strain>
    </source>
</reference>
<name>A0ABW3DA80_9BACL</name>
<accession>A0ABW3DA80</accession>
<evidence type="ECO:0000256" key="3">
    <source>
        <dbReference type="ARBA" id="ARBA00022692"/>
    </source>
</evidence>
<dbReference type="Proteomes" id="UP001597120">
    <property type="component" value="Unassembled WGS sequence"/>
</dbReference>
<keyword evidence="4 6" id="KW-1133">Transmembrane helix</keyword>
<evidence type="ECO:0000256" key="2">
    <source>
        <dbReference type="ARBA" id="ARBA00022475"/>
    </source>
</evidence>
<keyword evidence="3 6" id="KW-0812">Transmembrane</keyword>
<keyword evidence="5 6" id="KW-0472">Membrane</keyword>
<keyword evidence="8" id="KW-1185">Reference proteome</keyword>
<comment type="subcellular location">
    <subcellularLocation>
        <location evidence="1">Cell membrane</location>
        <topology evidence="1">Multi-pass membrane protein</topology>
    </subcellularLocation>
</comment>
<feature type="transmembrane region" description="Helical" evidence="6">
    <location>
        <begin position="154"/>
        <end position="174"/>
    </location>
</feature>
<dbReference type="EMBL" id="JBHTIU010000039">
    <property type="protein sequence ID" value="MFD0869891.1"/>
    <property type="molecule type" value="Genomic_DNA"/>
</dbReference>
<protein>
    <submittedName>
        <fullName evidence="7">Cytochrome c oxidase assembly factor CtaG</fullName>
    </submittedName>
</protein>
<feature type="transmembrane region" description="Helical" evidence="6">
    <location>
        <begin position="52"/>
        <end position="75"/>
    </location>
</feature>
<gene>
    <name evidence="7" type="primary">ctaG</name>
    <name evidence="7" type="ORF">ACFQ03_12085</name>
</gene>
<feature type="transmembrane region" description="Helical" evidence="6">
    <location>
        <begin position="123"/>
        <end position="142"/>
    </location>
</feature>
<evidence type="ECO:0000256" key="6">
    <source>
        <dbReference type="SAM" id="Phobius"/>
    </source>
</evidence>
<feature type="transmembrane region" description="Helical" evidence="6">
    <location>
        <begin position="252"/>
        <end position="271"/>
    </location>
</feature>
<evidence type="ECO:0000256" key="5">
    <source>
        <dbReference type="ARBA" id="ARBA00023136"/>
    </source>
</evidence>
<dbReference type="RefSeq" id="WP_144935338.1">
    <property type="nucleotide sequence ID" value="NZ_JBHTIU010000039.1"/>
</dbReference>
<sequence>MSFTLLLDLYGLRAFFSPELIAIIVVLTAAYLYATRRKPGQPPLVTGRRKILFILGMICFYLGWGGPLNVLGHFLFGAHMLQMAILFLAMPPLLLLSLPVSWFERLLKPRPVKKTVSVLTQPLFAILTFNFLFSLYHMPFIFDPVMSNFTLHTAVHLLLEVTAFMMWWPVVCPIESMDRLSGLQKMGYMFANGVLITPACALIIFADVPLYRLYTEGADLLCLPFGYVSFDSPQTLNLLPMSVREDQQSGGVIMKVVQEIIYGWVLAFNFYRWYRAERAMEDEEQEQWGREGMSPEPR</sequence>
<evidence type="ECO:0000256" key="4">
    <source>
        <dbReference type="ARBA" id="ARBA00022989"/>
    </source>
</evidence>
<dbReference type="InterPro" id="IPR014108">
    <property type="entry name" value="Caa3-assmbl_CtaG"/>
</dbReference>
<proteinExistence type="predicted"/>
<evidence type="ECO:0000313" key="8">
    <source>
        <dbReference type="Proteomes" id="UP001597120"/>
    </source>
</evidence>
<feature type="transmembrane region" description="Helical" evidence="6">
    <location>
        <begin position="81"/>
        <end position="103"/>
    </location>
</feature>
<organism evidence="7 8">
    <name type="scientific">Paenibacillus residui</name>
    <dbReference type="NCBI Taxonomy" id="629724"/>
    <lineage>
        <taxon>Bacteria</taxon>
        <taxon>Bacillati</taxon>
        <taxon>Bacillota</taxon>
        <taxon>Bacilli</taxon>
        <taxon>Bacillales</taxon>
        <taxon>Paenibacillaceae</taxon>
        <taxon>Paenibacillus</taxon>
    </lineage>
</organism>
<evidence type="ECO:0000256" key="1">
    <source>
        <dbReference type="ARBA" id="ARBA00004651"/>
    </source>
</evidence>
<feature type="transmembrane region" description="Helical" evidence="6">
    <location>
        <begin position="12"/>
        <end position="32"/>
    </location>
</feature>
<comment type="caution">
    <text evidence="7">The sequence shown here is derived from an EMBL/GenBank/DDBJ whole genome shotgun (WGS) entry which is preliminary data.</text>
</comment>
<dbReference type="NCBIfam" id="TIGR02737">
    <property type="entry name" value="caa3_CtaG"/>
    <property type="match status" value="1"/>
</dbReference>
<dbReference type="Pfam" id="PF09678">
    <property type="entry name" value="Caa3_CtaG"/>
    <property type="match status" value="1"/>
</dbReference>
<feature type="transmembrane region" description="Helical" evidence="6">
    <location>
        <begin position="186"/>
        <end position="206"/>
    </location>
</feature>
<keyword evidence="2" id="KW-1003">Cell membrane</keyword>
<evidence type="ECO:0000313" key="7">
    <source>
        <dbReference type="EMBL" id="MFD0869891.1"/>
    </source>
</evidence>
<dbReference type="InterPro" id="IPR019108">
    <property type="entry name" value="Caa3_assmbl_CtaG-rel"/>
</dbReference>